<evidence type="ECO:0000313" key="2">
    <source>
        <dbReference type="EMBL" id="TYC12652.1"/>
    </source>
</evidence>
<proteinExistence type="predicted"/>
<dbReference type="RefSeq" id="WP_148380995.1">
    <property type="nucleotide sequence ID" value="NZ_VSKN01000009.1"/>
</dbReference>
<name>A0ABY3MA82_9FLAO</name>
<protein>
    <recommendedName>
        <fullName evidence="4">Lipocalin-like domain-containing protein</fullName>
    </recommendedName>
</protein>
<reference evidence="2 3" key="1">
    <citation type="submission" date="2019-08" db="EMBL/GenBank/DDBJ databases">
        <title>Genomes of Antarctic Bizionia species.</title>
        <authorList>
            <person name="Bowman J.P."/>
        </authorList>
    </citation>
    <scope>NUCLEOTIDE SEQUENCE [LARGE SCALE GENOMIC DNA]</scope>
    <source>
        <strain evidence="2 3">IC164</strain>
    </source>
</reference>
<feature type="signal peptide" evidence="1">
    <location>
        <begin position="1"/>
        <end position="19"/>
    </location>
</feature>
<organism evidence="2 3">
    <name type="scientific">Bizionia gelidisalsuginis</name>
    <dbReference type="NCBI Taxonomy" id="291188"/>
    <lineage>
        <taxon>Bacteria</taxon>
        <taxon>Pseudomonadati</taxon>
        <taxon>Bacteroidota</taxon>
        <taxon>Flavobacteriia</taxon>
        <taxon>Flavobacteriales</taxon>
        <taxon>Flavobacteriaceae</taxon>
        <taxon>Bizionia</taxon>
    </lineage>
</organism>
<dbReference type="Proteomes" id="UP000323621">
    <property type="component" value="Unassembled WGS sequence"/>
</dbReference>
<evidence type="ECO:0008006" key="4">
    <source>
        <dbReference type="Google" id="ProtNLM"/>
    </source>
</evidence>
<comment type="caution">
    <text evidence="2">The sequence shown here is derived from an EMBL/GenBank/DDBJ whole genome shotgun (WGS) entry which is preliminary data.</text>
</comment>
<sequence>MKNLLLAFAMLLIVSNCNKNDDDQPTNPIDQLPPATQTGAQTFGCLINGEAFVPPSFGSNSPSAFYQFVGGAYTLGISGGTGGGTELKSINLGCLDMPLIEEINYNLLEFVTGNYFGEYYLGGGNGEIYSTTVNNPGTLTITRFDQDNFIISGTFEFTVVDNDGNEINITNGRFDMNYTN</sequence>
<gene>
    <name evidence="2" type="ORF">ES677_08280</name>
</gene>
<keyword evidence="1" id="KW-0732">Signal</keyword>
<evidence type="ECO:0000313" key="3">
    <source>
        <dbReference type="Proteomes" id="UP000323621"/>
    </source>
</evidence>
<dbReference type="EMBL" id="VSKN01000009">
    <property type="protein sequence ID" value="TYC12652.1"/>
    <property type="molecule type" value="Genomic_DNA"/>
</dbReference>
<feature type="chain" id="PRO_5046799955" description="Lipocalin-like domain-containing protein" evidence="1">
    <location>
        <begin position="20"/>
        <end position="180"/>
    </location>
</feature>
<accession>A0ABY3MA82</accession>
<evidence type="ECO:0000256" key="1">
    <source>
        <dbReference type="SAM" id="SignalP"/>
    </source>
</evidence>
<keyword evidence="3" id="KW-1185">Reference proteome</keyword>